<protein>
    <recommendedName>
        <fullName evidence="1">Class II aldolase/adducin N-terminal domain-containing protein</fullName>
    </recommendedName>
</protein>
<dbReference type="SUPFAM" id="SSF53639">
    <property type="entry name" value="AraD/HMP-PK domain-like"/>
    <property type="match status" value="1"/>
</dbReference>
<dbReference type="EMBL" id="MDYN01000002">
    <property type="protein sequence ID" value="OQD89570.1"/>
    <property type="molecule type" value="Genomic_DNA"/>
</dbReference>
<dbReference type="InterPro" id="IPR036409">
    <property type="entry name" value="Aldolase_II/adducin_N_sf"/>
</dbReference>
<dbReference type="NCBIfam" id="NF004855">
    <property type="entry name" value="PRK06208.1"/>
    <property type="match status" value="1"/>
</dbReference>
<dbReference type="PANTHER" id="PTHR10672">
    <property type="entry name" value="ADDUCIN"/>
    <property type="match status" value="1"/>
</dbReference>
<evidence type="ECO:0000259" key="1">
    <source>
        <dbReference type="SMART" id="SM01007"/>
    </source>
</evidence>
<dbReference type="Proteomes" id="UP000191672">
    <property type="component" value="Unassembled WGS sequence"/>
</dbReference>
<proteinExistence type="predicted"/>
<dbReference type="PANTHER" id="PTHR10672:SF25">
    <property type="entry name" value="MEIOTICALLY UP-REGULATED GENE 14 PROTEIN"/>
    <property type="match status" value="1"/>
</dbReference>
<reference evidence="3" key="1">
    <citation type="journal article" date="2017" name="Nat. Microbiol.">
        <title>Global analysis of biosynthetic gene clusters reveals vast potential of secondary metabolite production in Penicillium species.</title>
        <authorList>
            <person name="Nielsen J.C."/>
            <person name="Grijseels S."/>
            <person name="Prigent S."/>
            <person name="Ji B."/>
            <person name="Dainat J."/>
            <person name="Nielsen K.F."/>
            <person name="Frisvad J.C."/>
            <person name="Workman M."/>
            <person name="Nielsen J."/>
        </authorList>
    </citation>
    <scope>NUCLEOTIDE SEQUENCE [LARGE SCALE GENOMIC DNA]</scope>
    <source>
        <strain evidence="3">IBT 31811</strain>
    </source>
</reference>
<dbReference type="OrthoDB" id="3238794at2759"/>
<dbReference type="STRING" id="416450.A0A1V6QK28"/>
<accession>A0A1V6QK28</accession>
<keyword evidence="3" id="KW-1185">Reference proteome</keyword>
<dbReference type="Gene3D" id="3.40.225.10">
    <property type="entry name" value="Class II aldolase/adducin N-terminal domain"/>
    <property type="match status" value="1"/>
</dbReference>
<dbReference type="GO" id="GO:0005856">
    <property type="term" value="C:cytoskeleton"/>
    <property type="evidence" value="ECO:0007669"/>
    <property type="project" value="TreeGrafter"/>
</dbReference>
<name>A0A1V6QK28_9EURO</name>
<dbReference type="GO" id="GO:0051015">
    <property type="term" value="F:actin filament binding"/>
    <property type="evidence" value="ECO:0007669"/>
    <property type="project" value="TreeGrafter"/>
</dbReference>
<feature type="domain" description="Class II aldolase/adducin N-terminal" evidence="1">
    <location>
        <begin position="43"/>
        <end position="226"/>
    </location>
</feature>
<sequence>MAPSVDATVPTKSKGLEALSQGTTLPGIPKFSSFDKQRAYMLNHMVGAFRVFARHGFVEGMAGHISLRDPEFPDRFWTNPLGLHFGLITPSDLILVDESGTAVGGNTSRPANAAGFLIHSAIHQKRPDVNAACHFHSTYGKAWSAFAQPLEMLNQDVAIFYGDAQSVYEDFGGVVLKEEESGALAKSLGSGKGVILRNHGLLTVGGTVDEAAYLFLLMEKSCQVQLAADAAVAAGRQKVLIDDEAARFTFENTSDPESLFAEFQVYLQYESAISQDGYKAL</sequence>
<dbReference type="SMART" id="SM01007">
    <property type="entry name" value="Aldolase_II"/>
    <property type="match status" value="1"/>
</dbReference>
<dbReference type="AlphaFoldDB" id="A0A1V6QK28"/>
<comment type="caution">
    <text evidence="2">The sequence shown here is derived from an EMBL/GenBank/DDBJ whole genome shotgun (WGS) entry which is preliminary data.</text>
</comment>
<dbReference type="InterPro" id="IPR051017">
    <property type="entry name" value="Aldolase-II_Adducin_sf"/>
</dbReference>
<evidence type="ECO:0000313" key="3">
    <source>
        <dbReference type="Proteomes" id="UP000191672"/>
    </source>
</evidence>
<evidence type="ECO:0000313" key="2">
    <source>
        <dbReference type="EMBL" id="OQD89570.1"/>
    </source>
</evidence>
<dbReference type="FunFam" id="3.40.225.10:FF:000009">
    <property type="entry name" value="Class II aldolase/adducin N-terminal"/>
    <property type="match status" value="1"/>
</dbReference>
<organism evidence="2 3">
    <name type="scientific">Penicillium antarcticum</name>
    <dbReference type="NCBI Taxonomy" id="416450"/>
    <lineage>
        <taxon>Eukaryota</taxon>
        <taxon>Fungi</taxon>
        <taxon>Dikarya</taxon>
        <taxon>Ascomycota</taxon>
        <taxon>Pezizomycotina</taxon>
        <taxon>Eurotiomycetes</taxon>
        <taxon>Eurotiomycetidae</taxon>
        <taxon>Eurotiales</taxon>
        <taxon>Aspergillaceae</taxon>
        <taxon>Penicillium</taxon>
    </lineage>
</organism>
<dbReference type="Pfam" id="PF00596">
    <property type="entry name" value="Aldolase_II"/>
    <property type="match status" value="1"/>
</dbReference>
<dbReference type="InterPro" id="IPR001303">
    <property type="entry name" value="Aldolase_II/adducin_N"/>
</dbReference>
<gene>
    <name evidence="2" type="ORF">PENANT_c002G03149</name>
</gene>